<evidence type="ECO:0000313" key="1">
    <source>
        <dbReference type="EMBL" id="KAE9534569.1"/>
    </source>
</evidence>
<keyword evidence="2" id="KW-1185">Reference proteome</keyword>
<dbReference type="EMBL" id="VYZN01000028">
    <property type="protein sequence ID" value="KAE9534569.1"/>
    <property type="molecule type" value="Genomic_DNA"/>
</dbReference>
<protein>
    <submittedName>
        <fullName evidence="1">Uncharacterized protein</fullName>
    </submittedName>
</protein>
<reference evidence="1 2" key="1">
    <citation type="submission" date="2019-08" db="EMBL/GenBank/DDBJ databases">
        <title>The genome of the soybean aphid Biotype 1, its phylome, world population structure and adaptation to the North American continent.</title>
        <authorList>
            <person name="Giordano R."/>
            <person name="Donthu R.K."/>
            <person name="Hernandez A.G."/>
            <person name="Wright C.L."/>
            <person name="Zimin A.V."/>
        </authorList>
    </citation>
    <scope>NUCLEOTIDE SEQUENCE [LARGE SCALE GENOMIC DNA]</scope>
    <source>
        <tissue evidence="1">Whole aphids</tissue>
    </source>
</reference>
<name>A0A6G0TMW6_APHGL</name>
<proteinExistence type="predicted"/>
<sequence length="289" mass="34405">MNSHYMLRVCLALQPNTTKTKNNYGFSHTGEVYVSFLTNCQVKKVDDYYTHFEMTFEPPLHTCTLYMILSLKKYHRIECSSSKKKKQTTSLFDLEFIKAKKIMTIYLEINGNEAYIFNLDENMIFCCDGLILNKLMKKNSNKNKKITSITNELYTGYYNETSLHSYIHIIKLIKNVRLYNDHYISHEKKNNYVNNFGQYSKHHRRGFSFSRVPDVKLPSRTNCNVLYFNYCLNYISLLLKVRTRRIRITTNWTHKLGFRYGYKKKYRHESNRCSKCLHKNGLSLNKIKS</sequence>
<comment type="caution">
    <text evidence="1">The sequence shown here is derived from an EMBL/GenBank/DDBJ whole genome shotgun (WGS) entry which is preliminary data.</text>
</comment>
<evidence type="ECO:0000313" key="2">
    <source>
        <dbReference type="Proteomes" id="UP000475862"/>
    </source>
</evidence>
<accession>A0A6G0TMW6</accession>
<dbReference type="Proteomes" id="UP000475862">
    <property type="component" value="Unassembled WGS sequence"/>
</dbReference>
<dbReference type="AlphaFoldDB" id="A0A6G0TMW6"/>
<gene>
    <name evidence="1" type="ORF">AGLY_008659</name>
</gene>
<organism evidence="1 2">
    <name type="scientific">Aphis glycines</name>
    <name type="common">Soybean aphid</name>
    <dbReference type="NCBI Taxonomy" id="307491"/>
    <lineage>
        <taxon>Eukaryota</taxon>
        <taxon>Metazoa</taxon>
        <taxon>Ecdysozoa</taxon>
        <taxon>Arthropoda</taxon>
        <taxon>Hexapoda</taxon>
        <taxon>Insecta</taxon>
        <taxon>Pterygota</taxon>
        <taxon>Neoptera</taxon>
        <taxon>Paraneoptera</taxon>
        <taxon>Hemiptera</taxon>
        <taxon>Sternorrhyncha</taxon>
        <taxon>Aphidomorpha</taxon>
        <taxon>Aphidoidea</taxon>
        <taxon>Aphididae</taxon>
        <taxon>Aphidini</taxon>
        <taxon>Aphis</taxon>
        <taxon>Aphis</taxon>
    </lineage>
</organism>